<dbReference type="GO" id="GO:0009303">
    <property type="term" value="P:rRNA transcription"/>
    <property type="evidence" value="ECO:0007669"/>
    <property type="project" value="EnsemblFungi"/>
</dbReference>
<dbReference type="GO" id="GO:0004525">
    <property type="term" value="F:ribonuclease III activity"/>
    <property type="evidence" value="ECO:0007669"/>
    <property type="project" value="UniProtKB-EC"/>
</dbReference>
<dbReference type="OrthoDB" id="2392202at2759"/>
<dbReference type="Pfam" id="PF00636">
    <property type="entry name" value="Ribonuclease_3"/>
    <property type="match status" value="1"/>
</dbReference>
<dbReference type="PANTHER" id="PTHR11207">
    <property type="entry name" value="RIBONUCLEASE III"/>
    <property type="match status" value="1"/>
</dbReference>
<dbReference type="GO" id="GO:0005730">
    <property type="term" value="C:nucleolus"/>
    <property type="evidence" value="ECO:0007669"/>
    <property type="project" value="EnsemblFungi"/>
</dbReference>
<dbReference type="RefSeq" id="XP_022628523.1">
    <property type="nucleotide sequence ID" value="XM_022772173.1"/>
</dbReference>
<dbReference type="PROSITE" id="PS00517">
    <property type="entry name" value="RNASE_3_1"/>
    <property type="match status" value="1"/>
</dbReference>
<keyword evidence="5" id="KW-0378">Hydrolase</keyword>
<dbReference type="GeneID" id="34685759"/>
<feature type="compositionally biased region" description="Polar residues" evidence="7">
    <location>
        <begin position="483"/>
        <end position="501"/>
    </location>
</feature>
<feature type="domain" description="RNase III" evidence="8">
    <location>
        <begin position="196"/>
        <end position="322"/>
    </location>
</feature>
<evidence type="ECO:0000256" key="2">
    <source>
        <dbReference type="ARBA" id="ARBA00012177"/>
    </source>
</evidence>
<feature type="region of interest" description="Disordered" evidence="7">
    <location>
        <begin position="157"/>
        <end position="192"/>
    </location>
</feature>
<dbReference type="GO" id="GO:0006364">
    <property type="term" value="P:rRNA processing"/>
    <property type="evidence" value="ECO:0007669"/>
    <property type="project" value="EnsemblFungi"/>
</dbReference>
<dbReference type="PANTHER" id="PTHR11207:SF0">
    <property type="entry name" value="RIBONUCLEASE 3"/>
    <property type="match status" value="1"/>
</dbReference>
<reference evidence="9 10" key="1">
    <citation type="submission" date="2014-12" db="EMBL/GenBank/DDBJ databases">
        <authorList>
            <person name="Neuveglise Cecile"/>
        </authorList>
    </citation>
    <scope>NUCLEOTIDE SEQUENCE [LARGE SCALE GENOMIC DNA]</scope>
    <source>
        <strain evidence="9 10">CBS 12615</strain>
    </source>
</reference>
<dbReference type="Proteomes" id="UP000054304">
    <property type="component" value="Unassembled WGS sequence"/>
</dbReference>
<dbReference type="HOGENOM" id="CLU_026251_0_0_1"/>
<gene>
    <name evidence="9" type="ORF">LALA0_S05e02388g</name>
</gene>
<keyword evidence="6" id="KW-0694">RNA-binding</keyword>
<organism evidence="9 10">
    <name type="scientific">Lachancea lanzarotensis</name>
    <dbReference type="NCBI Taxonomy" id="1245769"/>
    <lineage>
        <taxon>Eukaryota</taxon>
        <taxon>Fungi</taxon>
        <taxon>Dikarya</taxon>
        <taxon>Ascomycota</taxon>
        <taxon>Saccharomycotina</taxon>
        <taxon>Saccharomycetes</taxon>
        <taxon>Saccharomycetales</taxon>
        <taxon>Saccharomycetaceae</taxon>
        <taxon>Lachancea</taxon>
    </lineage>
</organism>
<dbReference type="GO" id="GO:0034964">
    <property type="term" value="P:box H/ACA sno(s)RNA processing"/>
    <property type="evidence" value="ECO:0007669"/>
    <property type="project" value="EnsemblFungi"/>
</dbReference>
<dbReference type="FunFam" id="1.10.1520.10:FF:000001">
    <property type="entry name" value="Ribonuclease 3"/>
    <property type="match status" value="1"/>
</dbReference>
<dbReference type="GO" id="GO:0030847">
    <property type="term" value="P:termination of RNA polymerase II transcription, exosome-dependent"/>
    <property type="evidence" value="ECO:0007669"/>
    <property type="project" value="EnsemblFungi"/>
</dbReference>
<sequence>MSEFDGVEQTRLKNPGENSGDNRRNAYSIHKGDQEKMGPTAVYQYSQVLQLEHAVTNFLEYFNKIIQLSPNYKVYLENVDTLQDTSVEILPAMLRHKLKCAAELASLNELGKLPLLDELNSYEDKFSSEDRKPVLKELREKDIKKLSASVNNEMVQHWSEVSKKSQEDQEEEDDEEEDGYEPDETKKKWPPKLPEIKNSAIKARVFIHKSIINDKLYLSEHDMIKAHNERLEFLGDSILNTTITMILYNKFPHLSEGQLSKLRMKLISNERLKRWSFLYKFNEKLRTNIDKNCETSEFKQGKQKLYADVFEAYIGGLLEDDPKHNLPRVRKWLSKLAMPVIEDEIKKDDDMDLLEVDVNAKKTLYSLIGYAALNLHYKPVQKPSFENPVAMVECRIKDGTLLGVGKGRNIKIAGMRAAQQVLLNKPLIEKYAGLRAAVPRADSVVKRLAGSKRSAVGDDEVYEDNSDTFPVKKSDLRPKEEQLGTSESRITPNADGSLSLI</sequence>
<evidence type="ECO:0000259" key="8">
    <source>
        <dbReference type="PROSITE" id="PS50142"/>
    </source>
</evidence>
<dbReference type="GO" id="GO:0060237">
    <property type="term" value="P:regulation of fungal-type cell wall organization"/>
    <property type="evidence" value="ECO:0007669"/>
    <property type="project" value="EnsemblFungi"/>
</dbReference>
<dbReference type="GO" id="GO:0003725">
    <property type="term" value="F:double-stranded RNA binding"/>
    <property type="evidence" value="ECO:0007669"/>
    <property type="project" value="InterPro"/>
</dbReference>
<dbReference type="EC" id="3.1.26.3" evidence="2"/>
<evidence type="ECO:0000256" key="4">
    <source>
        <dbReference type="ARBA" id="ARBA00022759"/>
    </source>
</evidence>
<dbReference type="Gene3D" id="1.10.1520.10">
    <property type="entry name" value="Ribonuclease III domain"/>
    <property type="match status" value="1"/>
</dbReference>
<dbReference type="GO" id="GO:0006325">
    <property type="term" value="P:chromatin organization"/>
    <property type="evidence" value="ECO:0007669"/>
    <property type="project" value="EnsemblFungi"/>
</dbReference>
<dbReference type="GO" id="GO:0005654">
    <property type="term" value="C:nucleoplasm"/>
    <property type="evidence" value="ECO:0007669"/>
    <property type="project" value="EnsemblFungi"/>
</dbReference>
<keyword evidence="4" id="KW-0255">Endonuclease</keyword>
<dbReference type="Pfam" id="PF00035">
    <property type="entry name" value="dsrm"/>
    <property type="match status" value="1"/>
</dbReference>
<evidence type="ECO:0000256" key="1">
    <source>
        <dbReference type="ARBA" id="ARBA00000109"/>
    </source>
</evidence>
<evidence type="ECO:0000313" key="10">
    <source>
        <dbReference type="Proteomes" id="UP000054304"/>
    </source>
</evidence>
<dbReference type="SUPFAM" id="SSF54768">
    <property type="entry name" value="dsRNA-binding domain-like"/>
    <property type="match status" value="1"/>
</dbReference>
<dbReference type="InterPro" id="IPR000999">
    <property type="entry name" value="RNase_III_dom"/>
</dbReference>
<accession>A0A0C7N6X4</accession>
<evidence type="ECO:0000256" key="3">
    <source>
        <dbReference type="ARBA" id="ARBA00022722"/>
    </source>
</evidence>
<feature type="compositionally biased region" description="Basic and acidic residues" evidence="7">
    <location>
        <begin position="470"/>
        <end position="482"/>
    </location>
</feature>
<dbReference type="CDD" id="cd19876">
    <property type="entry name" value="DSRM_RNT1p-like"/>
    <property type="match status" value="1"/>
</dbReference>
<evidence type="ECO:0000313" key="9">
    <source>
        <dbReference type="EMBL" id="CEP62297.1"/>
    </source>
</evidence>
<dbReference type="STRING" id="1245769.A0A0C7N6X4"/>
<feature type="compositionally biased region" description="Basic and acidic residues" evidence="7">
    <location>
        <begin position="20"/>
        <end position="32"/>
    </location>
</feature>
<dbReference type="InterPro" id="IPR036389">
    <property type="entry name" value="RNase_III_sf"/>
</dbReference>
<feature type="region of interest" description="Disordered" evidence="7">
    <location>
        <begin position="1"/>
        <end position="32"/>
    </location>
</feature>
<protein>
    <recommendedName>
        <fullName evidence="2">ribonuclease III</fullName>
        <ecNumber evidence="2">3.1.26.3</ecNumber>
    </recommendedName>
</protein>
<dbReference type="SUPFAM" id="SSF69065">
    <property type="entry name" value="RNase III domain-like"/>
    <property type="match status" value="1"/>
</dbReference>
<evidence type="ECO:0000256" key="7">
    <source>
        <dbReference type="SAM" id="MobiDB-lite"/>
    </source>
</evidence>
<dbReference type="AlphaFoldDB" id="A0A0C7N6X4"/>
<dbReference type="CDD" id="cd00593">
    <property type="entry name" value="RIBOc"/>
    <property type="match status" value="1"/>
</dbReference>
<dbReference type="PROSITE" id="PS50142">
    <property type="entry name" value="RNASE_3_2"/>
    <property type="match status" value="1"/>
</dbReference>
<comment type="catalytic activity">
    <reaction evidence="1">
        <text>Endonucleolytic cleavage to 5'-phosphomonoester.</text>
        <dbReference type="EC" id="3.1.26.3"/>
    </reaction>
</comment>
<keyword evidence="10" id="KW-1185">Reference proteome</keyword>
<feature type="region of interest" description="Disordered" evidence="7">
    <location>
        <begin position="460"/>
        <end position="501"/>
    </location>
</feature>
<dbReference type="GO" id="GO:0034963">
    <property type="term" value="P:box C/D sno(s)RNA processing"/>
    <property type="evidence" value="ECO:0007669"/>
    <property type="project" value="EnsemblFungi"/>
</dbReference>
<dbReference type="Gene3D" id="3.30.160.20">
    <property type="match status" value="1"/>
</dbReference>
<dbReference type="GO" id="GO:0034473">
    <property type="term" value="P:U1 snRNA 3'-end processing"/>
    <property type="evidence" value="ECO:0007669"/>
    <property type="project" value="EnsemblFungi"/>
</dbReference>
<proteinExistence type="predicted"/>
<dbReference type="GO" id="GO:0034476">
    <property type="term" value="P:U5 snRNA 3'-end processing"/>
    <property type="evidence" value="ECO:0007669"/>
    <property type="project" value="EnsemblFungi"/>
</dbReference>
<dbReference type="EMBL" id="LN736364">
    <property type="protein sequence ID" value="CEP62297.1"/>
    <property type="molecule type" value="Genomic_DNA"/>
</dbReference>
<dbReference type="InterPro" id="IPR040540">
    <property type="entry name" value="RNase_3_N"/>
</dbReference>
<dbReference type="SMART" id="SM00535">
    <property type="entry name" value="RIBOc"/>
    <property type="match status" value="1"/>
</dbReference>
<dbReference type="InterPro" id="IPR044449">
    <property type="entry name" value="Rnt1/Pac1_DSRM_fungi"/>
</dbReference>
<evidence type="ECO:0000256" key="6">
    <source>
        <dbReference type="ARBA" id="ARBA00022884"/>
    </source>
</evidence>
<name>A0A0C7N6X4_9SACH</name>
<dbReference type="InterPro" id="IPR014720">
    <property type="entry name" value="dsRBD_dom"/>
</dbReference>
<evidence type="ECO:0000256" key="5">
    <source>
        <dbReference type="ARBA" id="ARBA00022801"/>
    </source>
</evidence>
<dbReference type="GO" id="GO:0034475">
    <property type="term" value="P:U4 snRNA 3'-end processing"/>
    <property type="evidence" value="ECO:0007669"/>
    <property type="project" value="EnsemblFungi"/>
</dbReference>
<dbReference type="Pfam" id="PF18497">
    <property type="entry name" value="RNase_3_N"/>
    <property type="match status" value="1"/>
</dbReference>
<feature type="compositionally biased region" description="Acidic residues" evidence="7">
    <location>
        <begin position="168"/>
        <end position="182"/>
    </location>
</feature>
<keyword evidence="3" id="KW-0540">Nuclease</keyword>